<dbReference type="KEGG" id="erwi:GN242_04565"/>
<dbReference type="HAMAP" id="MF_00578">
    <property type="entry name" value="Glu_cys_ligase"/>
    <property type="match status" value="1"/>
</dbReference>
<reference evidence="12 13" key="2">
    <citation type="submission" date="2019-12" db="EMBL/GenBank/DDBJ databases">
        <title>Erwinia sp. nov., isolated from droppings of birds in the Qinghai-Tiebt plateau of China.</title>
        <authorList>
            <person name="Ge Y."/>
        </authorList>
    </citation>
    <scope>NUCLEOTIDE SEQUENCE [LARGE SCALE GENOMIC DNA]</scope>
    <source>
        <strain evidence="12 13">J780</strain>
    </source>
</reference>
<evidence type="ECO:0000256" key="5">
    <source>
        <dbReference type="ARBA" id="ARBA00022741"/>
    </source>
</evidence>
<comment type="pathway">
    <text evidence="1 8 9">Sulfur metabolism; glutathione biosynthesis; glutathione from L-cysteine and L-glutamate: step 1/2.</text>
</comment>
<keyword evidence="3 8" id="KW-0436">Ligase</keyword>
<dbReference type="UniPathway" id="UPA00142">
    <property type="reaction ID" value="UER00209"/>
</dbReference>
<reference evidence="11 14" key="1">
    <citation type="submission" date="2019-11" db="EMBL/GenBank/DDBJ databases">
        <title>Erwinia sp. nov., isolated from feces of birds in Tibet plateau of China.</title>
        <authorList>
            <person name="Ge Y."/>
        </authorList>
    </citation>
    <scope>NUCLEOTIDE SEQUENCE [LARGE SCALE GENOMIC DNA]</scope>
    <source>
        <strain evidence="11 14">J316</strain>
    </source>
</reference>
<gene>
    <name evidence="8 12" type="primary">gshA</name>
    <name evidence="11" type="ORF">GK011_15900</name>
    <name evidence="12" type="ORF">GN242_04565</name>
</gene>
<dbReference type="GO" id="GO:0005524">
    <property type="term" value="F:ATP binding"/>
    <property type="evidence" value="ECO:0007669"/>
    <property type="project" value="UniProtKB-KW"/>
</dbReference>
<dbReference type="GO" id="GO:0046872">
    <property type="term" value="F:metal ion binding"/>
    <property type="evidence" value="ECO:0007669"/>
    <property type="project" value="TreeGrafter"/>
</dbReference>
<comment type="similarity">
    <text evidence="2 8">Belongs to the glutamate--cysteine ligase type 1 family. Type 1 subfamily.</text>
</comment>
<dbReference type="InterPro" id="IPR006334">
    <property type="entry name" value="Glut_cys_ligase"/>
</dbReference>
<dbReference type="PANTHER" id="PTHR38761">
    <property type="entry name" value="GLUTAMATE--CYSTEINE LIGASE"/>
    <property type="match status" value="1"/>
</dbReference>
<keyword evidence="14" id="KW-1185">Reference proteome</keyword>
<evidence type="ECO:0000256" key="4">
    <source>
        <dbReference type="ARBA" id="ARBA00022684"/>
    </source>
</evidence>
<proteinExistence type="inferred from homology"/>
<evidence type="ECO:0000313" key="12">
    <source>
        <dbReference type="EMBL" id="QGU86536.1"/>
    </source>
</evidence>
<evidence type="ECO:0000313" key="11">
    <source>
        <dbReference type="EMBL" id="MTD28421.1"/>
    </source>
</evidence>
<evidence type="ECO:0000313" key="13">
    <source>
        <dbReference type="Proteomes" id="UP000424752"/>
    </source>
</evidence>
<dbReference type="GO" id="GO:0004357">
    <property type="term" value="F:glutamate-cysteine ligase activity"/>
    <property type="evidence" value="ECO:0007669"/>
    <property type="project" value="UniProtKB-UniRule"/>
</dbReference>
<comment type="catalytic activity">
    <reaction evidence="7 8 9">
        <text>L-cysteine + L-glutamate + ATP = gamma-L-glutamyl-L-cysteine + ADP + phosphate + H(+)</text>
        <dbReference type="Rhea" id="RHEA:13285"/>
        <dbReference type="ChEBI" id="CHEBI:15378"/>
        <dbReference type="ChEBI" id="CHEBI:29985"/>
        <dbReference type="ChEBI" id="CHEBI:30616"/>
        <dbReference type="ChEBI" id="CHEBI:35235"/>
        <dbReference type="ChEBI" id="CHEBI:43474"/>
        <dbReference type="ChEBI" id="CHEBI:58173"/>
        <dbReference type="ChEBI" id="CHEBI:456216"/>
        <dbReference type="EC" id="6.3.2.2"/>
    </reaction>
</comment>
<dbReference type="GO" id="GO:0005829">
    <property type="term" value="C:cytosol"/>
    <property type="evidence" value="ECO:0007669"/>
    <property type="project" value="TreeGrafter"/>
</dbReference>
<evidence type="ECO:0000256" key="6">
    <source>
        <dbReference type="ARBA" id="ARBA00022840"/>
    </source>
</evidence>
<evidence type="ECO:0000259" key="10">
    <source>
        <dbReference type="Pfam" id="PF04262"/>
    </source>
</evidence>
<evidence type="ECO:0000313" key="14">
    <source>
        <dbReference type="Proteomes" id="UP000480164"/>
    </source>
</evidence>
<evidence type="ECO:0000256" key="7">
    <source>
        <dbReference type="ARBA" id="ARBA00048819"/>
    </source>
</evidence>
<evidence type="ECO:0000256" key="9">
    <source>
        <dbReference type="RuleBase" id="RU004391"/>
    </source>
</evidence>
<dbReference type="AlphaFoldDB" id="A0A6I6EJS2"/>
<dbReference type="NCBIfam" id="TIGR01434">
    <property type="entry name" value="glu_cys_ligase"/>
    <property type="match status" value="1"/>
</dbReference>
<accession>A0A6I6EJS2</accession>
<keyword evidence="4 8" id="KW-0317">Glutathione biosynthesis</keyword>
<feature type="domain" description="Glutamate--cysteine ligase" evidence="10">
    <location>
        <begin position="12"/>
        <end position="381"/>
    </location>
</feature>
<dbReference type="Proteomes" id="UP000424752">
    <property type="component" value="Chromosome"/>
</dbReference>
<dbReference type="PANTHER" id="PTHR38761:SF1">
    <property type="entry name" value="GLUTAMATE--CYSTEINE LIGASE"/>
    <property type="match status" value="1"/>
</dbReference>
<keyword evidence="6 8" id="KW-0067">ATP-binding</keyword>
<evidence type="ECO:0000256" key="2">
    <source>
        <dbReference type="ARBA" id="ARBA00008772"/>
    </source>
</evidence>
<dbReference type="SUPFAM" id="SSF55931">
    <property type="entry name" value="Glutamine synthetase/guanido kinase"/>
    <property type="match status" value="1"/>
</dbReference>
<accession>A0A6L6GRE2</accession>
<name>A0A6I6EJS2_9GAMM</name>
<protein>
    <recommendedName>
        <fullName evidence="8">Glutamate--cysteine ligase</fullName>
        <ecNumber evidence="8">6.3.2.2</ecNumber>
    </recommendedName>
    <alternativeName>
        <fullName evidence="8">Gamma-ECS</fullName>
        <shortName evidence="8">GCS</shortName>
    </alternativeName>
    <alternativeName>
        <fullName evidence="8">Gamma-glutamylcysteine synthetase</fullName>
    </alternativeName>
</protein>
<evidence type="ECO:0000256" key="1">
    <source>
        <dbReference type="ARBA" id="ARBA00005006"/>
    </source>
</evidence>
<dbReference type="Pfam" id="PF04262">
    <property type="entry name" value="Glu_cys_ligase"/>
    <property type="match status" value="1"/>
</dbReference>
<dbReference type="EMBL" id="CP046509">
    <property type="protein sequence ID" value="QGU86536.1"/>
    <property type="molecule type" value="Genomic_DNA"/>
</dbReference>
<keyword evidence="5 8" id="KW-0547">Nucleotide-binding</keyword>
<evidence type="ECO:0000256" key="8">
    <source>
        <dbReference type="HAMAP-Rule" id="MF_00578"/>
    </source>
</evidence>
<evidence type="ECO:0000256" key="3">
    <source>
        <dbReference type="ARBA" id="ARBA00022598"/>
    </source>
</evidence>
<sequence length="519" mass="58067">MIPDVSQALSWLEAHPDALKGIGRGIERETLRVRPDGHLATTGHPASLGSALTHKWITTDFAEALLEFITPVDHDIDHLLAFLRDIHRHVARTLGEERMWPMSMPCMIAPGQDIELAQYGSSNIGQMKTLYRQGLKNRYGALMQIISGVHYNFSLPLSFWQEWAGVKDAESGKEAISDGYLRLIRNYYRFGWVIPYLFGASPAICSSFLQGKESALPFERSDNGMLSLPYATSLRLSDLGYTNKSQSNLGITFNNLPDYITGLKAAIKTPSEEFAAMGVKDEDGNWIQLNTNVLQIENELYAPIRPKRVTRSGEAPSDALQRGGIEYIEVRSLDINPFSPIGVDENQVRFLDLFLIWCALADAPEMNSAELGCTRKNWNRVILEGRKPGQTIGVGCEESQHLLVDVGKALFSDLRRVAETLDGQRGEHHYQEVCDRLVASFDDPDLTYSARFLQTLKENGIAGAGLALAEQYRTQLSDESFEVLTEQQFSDEARRSQLSQQEIEESDTLDLETFLKGKS</sequence>
<dbReference type="FunFam" id="3.30.590.20:FF:000001">
    <property type="entry name" value="Glutamate--cysteine ligase"/>
    <property type="match status" value="1"/>
</dbReference>
<dbReference type="GO" id="GO:0006750">
    <property type="term" value="P:glutathione biosynthetic process"/>
    <property type="evidence" value="ECO:0007669"/>
    <property type="project" value="UniProtKB-UniRule"/>
</dbReference>
<dbReference type="EMBL" id="WLZX01000006">
    <property type="protein sequence ID" value="MTD28421.1"/>
    <property type="molecule type" value="Genomic_DNA"/>
</dbReference>
<dbReference type="RefSeq" id="WP_154753667.1">
    <property type="nucleotide sequence ID" value="NZ_CP046509.1"/>
</dbReference>
<dbReference type="InterPro" id="IPR014746">
    <property type="entry name" value="Gln_synth/guanido_kin_cat_dom"/>
</dbReference>
<dbReference type="Gene3D" id="3.30.590.20">
    <property type="match status" value="1"/>
</dbReference>
<dbReference type="EC" id="6.3.2.2" evidence="8"/>
<dbReference type="Proteomes" id="UP000480164">
    <property type="component" value="Unassembled WGS sequence"/>
</dbReference>
<dbReference type="InterPro" id="IPR007370">
    <property type="entry name" value="Glu_cys_ligase"/>
</dbReference>
<organism evidence="12 13">
    <name type="scientific">Erwinia sorbitola</name>
    <dbReference type="NCBI Taxonomy" id="2681984"/>
    <lineage>
        <taxon>Bacteria</taxon>
        <taxon>Pseudomonadati</taxon>
        <taxon>Pseudomonadota</taxon>
        <taxon>Gammaproteobacteria</taxon>
        <taxon>Enterobacterales</taxon>
        <taxon>Erwiniaceae</taxon>
        <taxon>Erwinia</taxon>
    </lineage>
</organism>